<protein>
    <submittedName>
        <fullName evidence="2">Uncharacterized protein</fullName>
    </submittedName>
</protein>
<dbReference type="Proteomes" id="UP000887577">
    <property type="component" value="Unplaced"/>
</dbReference>
<name>A0A914Z812_9BILA</name>
<keyword evidence="1" id="KW-1185">Reference proteome</keyword>
<sequence>MEMNQFNVKHQNRYFKAFDKSPRKIVAYEMHDIQNLKKLLKDEKVCQNLHARQRLITYINRVRRDRNNEVEIVYFKNKKMGKFIAKDNLQYIDRTIKEKIYKVDGYVSLDITNRGYTIINEIAKYHGIDLPAINYFVQNREQVFHDHLSVWTHLSEIYDIKCLFLQMIDSFYDYDMGSPFMQAINFELLFVNRIFFHPRYPYLNLHGIIETYSSFIMNLIIDYLVINEVMKEDFYSLNGDEIFFQPLKPFEISDIEDYIFQDTGFKIKLH</sequence>
<accession>A0A914Z812</accession>
<dbReference type="WBParaSite" id="PSU_v2.g6389.t1">
    <property type="protein sequence ID" value="PSU_v2.g6389.t1"/>
    <property type="gene ID" value="PSU_v2.g6389"/>
</dbReference>
<reference evidence="2" key="1">
    <citation type="submission" date="2022-11" db="UniProtKB">
        <authorList>
            <consortium name="WormBaseParasite"/>
        </authorList>
    </citation>
    <scope>IDENTIFICATION</scope>
</reference>
<organism evidence="1 2">
    <name type="scientific">Panagrolaimus superbus</name>
    <dbReference type="NCBI Taxonomy" id="310955"/>
    <lineage>
        <taxon>Eukaryota</taxon>
        <taxon>Metazoa</taxon>
        <taxon>Ecdysozoa</taxon>
        <taxon>Nematoda</taxon>
        <taxon>Chromadorea</taxon>
        <taxon>Rhabditida</taxon>
        <taxon>Tylenchina</taxon>
        <taxon>Panagrolaimomorpha</taxon>
        <taxon>Panagrolaimoidea</taxon>
        <taxon>Panagrolaimidae</taxon>
        <taxon>Panagrolaimus</taxon>
    </lineage>
</organism>
<evidence type="ECO:0000313" key="1">
    <source>
        <dbReference type="Proteomes" id="UP000887577"/>
    </source>
</evidence>
<evidence type="ECO:0000313" key="2">
    <source>
        <dbReference type="WBParaSite" id="PSU_v2.g6389.t1"/>
    </source>
</evidence>
<proteinExistence type="predicted"/>
<dbReference type="AlphaFoldDB" id="A0A914Z812"/>